<keyword evidence="4" id="KW-0964">Secreted</keyword>
<name>A0A3B0VK54_9ZZZZ</name>
<dbReference type="NCBIfam" id="NF041518">
    <property type="entry name" value="choice_anch_Q"/>
    <property type="match status" value="2"/>
</dbReference>
<evidence type="ECO:0000256" key="5">
    <source>
        <dbReference type="ARBA" id="ARBA00022729"/>
    </source>
</evidence>
<evidence type="ECO:0000256" key="3">
    <source>
        <dbReference type="ARBA" id="ARBA00004613"/>
    </source>
</evidence>
<keyword evidence="6" id="KW-0472">Membrane</keyword>
<keyword evidence="7" id="KW-0998">Cell outer membrane</keyword>
<dbReference type="SUPFAM" id="SSF51126">
    <property type="entry name" value="Pectin lyase-like"/>
    <property type="match status" value="2"/>
</dbReference>
<dbReference type="InterPro" id="IPR059226">
    <property type="entry name" value="Choice_anch_Q_dom"/>
</dbReference>
<gene>
    <name evidence="8" type="ORF">MNBD_GAMMA01-1846</name>
</gene>
<dbReference type="GO" id="GO:0009279">
    <property type="term" value="C:cell outer membrane"/>
    <property type="evidence" value="ECO:0007669"/>
    <property type="project" value="UniProtKB-SubCell"/>
</dbReference>
<evidence type="ECO:0000256" key="2">
    <source>
        <dbReference type="ARBA" id="ARBA00004442"/>
    </source>
</evidence>
<evidence type="ECO:0000313" key="8">
    <source>
        <dbReference type="EMBL" id="VAW40683.1"/>
    </source>
</evidence>
<comment type="subcellular location">
    <subcellularLocation>
        <location evidence="1">Cell envelope</location>
    </subcellularLocation>
    <subcellularLocation>
        <location evidence="2">Cell outer membrane</location>
    </subcellularLocation>
    <subcellularLocation>
        <location evidence="3">Secreted</location>
    </subcellularLocation>
</comment>
<dbReference type="InterPro" id="IPR003368">
    <property type="entry name" value="POMP_repeat"/>
</dbReference>
<evidence type="ECO:0000256" key="6">
    <source>
        <dbReference type="ARBA" id="ARBA00023136"/>
    </source>
</evidence>
<dbReference type="AlphaFoldDB" id="A0A3B0VK54"/>
<dbReference type="Pfam" id="PF02415">
    <property type="entry name" value="Chlam_PMP"/>
    <property type="match status" value="3"/>
</dbReference>
<evidence type="ECO:0000256" key="1">
    <source>
        <dbReference type="ARBA" id="ARBA00004196"/>
    </source>
</evidence>
<reference evidence="8" key="1">
    <citation type="submission" date="2018-06" db="EMBL/GenBank/DDBJ databases">
        <authorList>
            <person name="Zhirakovskaya E."/>
        </authorList>
    </citation>
    <scope>NUCLEOTIDE SEQUENCE</scope>
</reference>
<evidence type="ECO:0000256" key="7">
    <source>
        <dbReference type="ARBA" id="ARBA00023237"/>
    </source>
</evidence>
<dbReference type="NCBIfam" id="TIGR01376">
    <property type="entry name" value="POMP_repeat"/>
    <property type="match status" value="1"/>
</dbReference>
<dbReference type="InterPro" id="IPR011050">
    <property type="entry name" value="Pectin_lyase_fold/virulence"/>
</dbReference>
<dbReference type="GO" id="GO:0005576">
    <property type="term" value="C:extracellular region"/>
    <property type="evidence" value="ECO:0007669"/>
    <property type="project" value="UniProtKB-SubCell"/>
</dbReference>
<organism evidence="8">
    <name type="scientific">hydrothermal vent metagenome</name>
    <dbReference type="NCBI Taxonomy" id="652676"/>
    <lineage>
        <taxon>unclassified sequences</taxon>
        <taxon>metagenomes</taxon>
        <taxon>ecological metagenomes</taxon>
    </lineage>
</organism>
<accession>A0A3B0VK54</accession>
<evidence type="ECO:0000256" key="4">
    <source>
        <dbReference type="ARBA" id="ARBA00022525"/>
    </source>
</evidence>
<sequence length="993" mass="103450">MKYYRITGLILGFIITHVSLASVITVDNNCSLANAIESANSNTAIGSCVAGDDAGGNDSINLTADIVLNTFFDDDANRGRTGTPAVTSNIVLNGNGYIIERDNSLTCILDSVKDTGEFRLLRIASPGNLDLQNIILKNGCADGTTTDSKIGGGILNFNGTLSVSNSIFINNAAEFRGGGMDTTFGTSTITNSYFKDNSTNFAGGGLSNFTSTTNISSSTFEANTAGNRGGGVYNVDGASVSDKNATMVLVNNTFSGNSSSQKGGAIYNDNARINNSHFNTLSNNTSTDVGSAIYNSLTGLVDVSHFLFNNNTSTNTSFECLNDFGDFFSASGLTDNVSGGCAGTQSASINLFSLANNGCMTPIADGTCTKTHRIDANSAAISNTVSNLTDFDQRGFVVIDGKRDIGAYQFILPQEQCGNNQLGLITATSNGNFVASVDNEFELNQAIICANFDDTTTDTIGLSTNITLSHQITKNNGQAATGTPVIDSHIVIGGNGFTLKRDLNFACAVDFVDDRTEFRIFEVDSHGQLDLKQITLRNGCADSSAGLSSGGAVYNLGTLSLDDSSIIDSQSNLGGGLASNGTVLSIKNSIIAGNEAIQDGGGIHNSGTINELANSDISDNQAGFGGGLFNSFTVTALSDTTFSGNHVSQFGGGIYNSHTINLIKNSTFSGNTAVKNGGGICDLGGMLLDMIHTTFSGNQADIGGAVFVSNSSTQVNVDKSLFHENIGAPADCGGSTSTNVSGDNNLSSKVAVDNVCNATITSGLSALSVADLADNGCFFTKPLVNGSCVKTHALLAQSEAINFIESAFETRDQRGFTRVDGSRDVGAFEFFTPQQQCSQSNIDISSVFTKTVANTNDLTQAIVCANANNSTTDTINLGDDITIAQAFENIDTGNFNDIASKGRTGTPAITTPLIINGMGFSLMRDNNLTCVSLSGSSPEDPDKFRLLRIADTGSLELSNIILANGCVSKNSQLHKFYGGGIYNQGTLSVTDSI</sequence>
<feature type="non-terminal residue" evidence="8">
    <location>
        <position position="993"/>
    </location>
</feature>
<dbReference type="PANTHER" id="PTHR11319:SF35">
    <property type="entry name" value="OUTER MEMBRANE PROTEIN PMPC-RELATED"/>
    <property type="match status" value="1"/>
</dbReference>
<keyword evidence="5" id="KW-0732">Signal</keyword>
<evidence type="ECO:0008006" key="9">
    <source>
        <dbReference type="Google" id="ProtNLM"/>
    </source>
</evidence>
<proteinExistence type="predicted"/>
<protein>
    <recommendedName>
        <fullName evidence="9">Extracellular nuclease</fullName>
    </recommendedName>
</protein>
<dbReference type="EMBL" id="UOEW01000281">
    <property type="protein sequence ID" value="VAW40683.1"/>
    <property type="molecule type" value="Genomic_DNA"/>
</dbReference>
<dbReference type="PANTHER" id="PTHR11319">
    <property type="entry name" value="G PROTEIN-COUPLED RECEPTOR-RELATED"/>
    <property type="match status" value="1"/>
</dbReference>